<evidence type="ECO:0000259" key="2">
    <source>
        <dbReference type="Pfam" id="PF07995"/>
    </source>
</evidence>
<dbReference type="RefSeq" id="WP_094075416.1">
    <property type="nucleotide sequence ID" value="NZ_NBYO01000001.1"/>
</dbReference>
<evidence type="ECO:0000313" key="4">
    <source>
        <dbReference type="Proteomes" id="UP000215405"/>
    </source>
</evidence>
<dbReference type="AlphaFoldDB" id="A0A231UZQ9"/>
<reference evidence="4" key="1">
    <citation type="journal article" date="2017" name="Int. J. Syst. Evol. Microbiol.">
        <title>Notoacmeibacter marinus gen. nov., sp. nov., isolated from the gut of a limpet and proposal of Notoacmeibacteraceae fam. nov. in the order Rhizobiales of the class Alphaproteobacteria.</title>
        <authorList>
            <person name="Huang Z."/>
            <person name="Guo F."/>
            <person name="Lai Q."/>
        </authorList>
    </citation>
    <scope>NUCLEOTIDE SEQUENCE [LARGE SCALE GENOMIC DNA]</scope>
    <source>
        <strain evidence="4">XMTR2A4</strain>
    </source>
</reference>
<gene>
    <name evidence="3" type="ORF">B7H23_00175</name>
</gene>
<dbReference type="Gene3D" id="2.120.10.30">
    <property type="entry name" value="TolB, C-terminal domain"/>
    <property type="match status" value="1"/>
</dbReference>
<feature type="signal peptide" evidence="1">
    <location>
        <begin position="1"/>
        <end position="22"/>
    </location>
</feature>
<proteinExistence type="predicted"/>
<protein>
    <submittedName>
        <fullName evidence="3">Glucose dehydrogenase</fullName>
    </submittedName>
</protein>
<dbReference type="InterPro" id="IPR012938">
    <property type="entry name" value="Glc/Sorbosone_DH"/>
</dbReference>
<dbReference type="EMBL" id="NBYO01000001">
    <property type="protein sequence ID" value="OXT01445.1"/>
    <property type="molecule type" value="Genomic_DNA"/>
</dbReference>
<feature type="chain" id="PRO_5012308273" evidence="1">
    <location>
        <begin position="23"/>
        <end position="384"/>
    </location>
</feature>
<dbReference type="InterPro" id="IPR011042">
    <property type="entry name" value="6-blade_b-propeller_TolB-like"/>
</dbReference>
<dbReference type="PANTHER" id="PTHR19328:SF75">
    <property type="entry name" value="ALDOSE SUGAR DEHYDROGENASE YLII"/>
    <property type="match status" value="1"/>
</dbReference>
<dbReference type="Pfam" id="PF07995">
    <property type="entry name" value="GSDH"/>
    <property type="match status" value="1"/>
</dbReference>
<dbReference type="PANTHER" id="PTHR19328">
    <property type="entry name" value="HEDGEHOG-INTERACTING PROTEIN"/>
    <property type="match status" value="1"/>
</dbReference>
<sequence length="384" mass="41110">MNTPTFLTALAITTAITLPASAQNETFSITGTEGTALNAEAIADFDEPWAMTFLPDGTALVTTKPGKLIHVTQDGGKTEVDGMWEVAYGGQGGLGDVVLHPDFEQNGYVYLSYAQSLDKGATKSAMVSRAKLDLTGGTPELTDIQKIWTQEPNVPGGGHFSHRIAFGPKGSDQEGYLFITSGDRQKQTPAQDMGGSLGKIVRLNDDGSVPAGNPFADEGDQPVTDQFWSVGHRNMLGLAFDGENRLWAHEMGPRGGDELNLVEPGNNYGWPERSYGDNYSGVPIPDHTEDDGFTKPKAFWNPVISPSGLVIYSGDVFGDWAGDALIGGLSSQALIHVGLEGDTAKEAERFEWGKRIREVQQGPDGAVWVLEDQAGGRLIKLTPA</sequence>
<organism evidence="3 4">
    <name type="scientific">Notoacmeibacter marinus</name>
    <dbReference type="NCBI Taxonomy" id="1876515"/>
    <lineage>
        <taxon>Bacteria</taxon>
        <taxon>Pseudomonadati</taxon>
        <taxon>Pseudomonadota</taxon>
        <taxon>Alphaproteobacteria</taxon>
        <taxon>Hyphomicrobiales</taxon>
        <taxon>Notoacmeibacteraceae</taxon>
        <taxon>Notoacmeibacter</taxon>
    </lineage>
</organism>
<name>A0A231UZQ9_9HYPH</name>
<keyword evidence="1" id="KW-0732">Signal</keyword>
<evidence type="ECO:0000256" key="1">
    <source>
        <dbReference type="SAM" id="SignalP"/>
    </source>
</evidence>
<feature type="domain" description="Glucose/Sorbosone dehydrogenase" evidence="2">
    <location>
        <begin position="45"/>
        <end position="380"/>
    </location>
</feature>
<keyword evidence="4" id="KW-1185">Reference proteome</keyword>
<dbReference type="SUPFAM" id="SSF50952">
    <property type="entry name" value="Soluble quinoprotein glucose dehydrogenase"/>
    <property type="match status" value="1"/>
</dbReference>
<comment type="caution">
    <text evidence="3">The sequence shown here is derived from an EMBL/GenBank/DDBJ whole genome shotgun (WGS) entry which is preliminary data.</text>
</comment>
<evidence type="ECO:0000313" key="3">
    <source>
        <dbReference type="EMBL" id="OXT01445.1"/>
    </source>
</evidence>
<dbReference type="Proteomes" id="UP000215405">
    <property type="component" value="Unassembled WGS sequence"/>
</dbReference>
<accession>A0A231UZQ9</accession>
<dbReference type="InterPro" id="IPR011041">
    <property type="entry name" value="Quinoprot_gluc/sorb_DH_b-prop"/>
</dbReference>